<protein>
    <submittedName>
        <fullName evidence="1">Uncharacterized protein</fullName>
    </submittedName>
</protein>
<reference evidence="1" key="1">
    <citation type="submission" date="2022-06" db="EMBL/GenBank/DDBJ databases">
        <title>Phylogenomic reconstructions and comparative analyses of Kickxellomycotina fungi.</title>
        <authorList>
            <person name="Reynolds N.K."/>
            <person name="Stajich J.E."/>
            <person name="Barry K."/>
            <person name="Grigoriev I.V."/>
            <person name="Crous P."/>
            <person name="Smith M.E."/>
        </authorList>
    </citation>
    <scope>NUCLEOTIDE SEQUENCE</scope>
    <source>
        <strain evidence="1">RSA 2271</strain>
    </source>
</reference>
<dbReference type="EMBL" id="JAMZIH010001029">
    <property type="protein sequence ID" value="KAJ1678583.1"/>
    <property type="molecule type" value="Genomic_DNA"/>
</dbReference>
<name>A0ACC1HPW4_9FUNG</name>
<dbReference type="Proteomes" id="UP001145114">
    <property type="component" value="Unassembled WGS sequence"/>
</dbReference>
<evidence type="ECO:0000313" key="2">
    <source>
        <dbReference type="Proteomes" id="UP001145114"/>
    </source>
</evidence>
<accession>A0ACC1HPW4</accession>
<sequence>MPTRPFFNVLVTDFDKTLTTTDTISAVGHVLDTIHSTDARYHNVPPFHSFVEKYMADTKAHDAWFEEIFRDYAKQGKTCSSHWLMKYLEGMTWVERESISRAVAHGFFKGATKQQMYKTGARSPLVQLQPNAALALASIWDRCRTGINPITVLSVNWSADLIRGCIEQGVDDFLSATGCPDIVNRHKVESLARQVCVINPDMEFGPRSGLSTGKLTRTLHAGIDKLRYFDTIIEDYKAAAAPGRCDLRFAYAGDSINDLFCLRKCFA</sequence>
<comment type="caution">
    <text evidence="1">The sequence shown here is derived from an EMBL/GenBank/DDBJ whole genome shotgun (WGS) entry which is preliminary data.</text>
</comment>
<keyword evidence="2" id="KW-1185">Reference proteome</keyword>
<organism evidence="1 2">
    <name type="scientific">Spiromyces aspiralis</name>
    <dbReference type="NCBI Taxonomy" id="68401"/>
    <lineage>
        <taxon>Eukaryota</taxon>
        <taxon>Fungi</taxon>
        <taxon>Fungi incertae sedis</taxon>
        <taxon>Zoopagomycota</taxon>
        <taxon>Kickxellomycotina</taxon>
        <taxon>Kickxellomycetes</taxon>
        <taxon>Kickxellales</taxon>
        <taxon>Kickxellaceae</taxon>
        <taxon>Spiromyces</taxon>
    </lineage>
</organism>
<proteinExistence type="predicted"/>
<gene>
    <name evidence="1" type="ORF">EV182_003757</name>
</gene>
<evidence type="ECO:0000313" key="1">
    <source>
        <dbReference type="EMBL" id="KAJ1678583.1"/>
    </source>
</evidence>